<dbReference type="Pfam" id="PF00892">
    <property type="entry name" value="EamA"/>
    <property type="match status" value="2"/>
</dbReference>
<evidence type="ECO:0000256" key="4">
    <source>
        <dbReference type="ARBA" id="ARBA00022989"/>
    </source>
</evidence>
<comment type="subcellular location">
    <subcellularLocation>
        <location evidence="1">Membrane</location>
        <topology evidence="1">Multi-pass membrane protein</topology>
    </subcellularLocation>
</comment>
<dbReference type="InterPro" id="IPR050638">
    <property type="entry name" value="AA-Vitamin_Transporters"/>
</dbReference>
<feature type="transmembrane region" description="Helical" evidence="6">
    <location>
        <begin position="277"/>
        <end position="297"/>
    </location>
</feature>
<name>A0A542DBI9_AMYCI</name>
<dbReference type="InterPro" id="IPR037185">
    <property type="entry name" value="EmrE-like"/>
</dbReference>
<organism evidence="8 9">
    <name type="scientific">Amycolatopsis cihanbeyliensis</name>
    <dbReference type="NCBI Taxonomy" id="1128664"/>
    <lineage>
        <taxon>Bacteria</taxon>
        <taxon>Bacillati</taxon>
        <taxon>Actinomycetota</taxon>
        <taxon>Actinomycetes</taxon>
        <taxon>Pseudonocardiales</taxon>
        <taxon>Pseudonocardiaceae</taxon>
        <taxon>Amycolatopsis</taxon>
    </lineage>
</organism>
<dbReference type="GO" id="GO:0016020">
    <property type="term" value="C:membrane"/>
    <property type="evidence" value="ECO:0007669"/>
    <property type="project" value="UniProtKB-SubCell"/>
</dbReference>
<feature type="transmembrane region" description="Helical" evidence="6">
    <location>
        <begin position="43"/>
        <end position="61"/>
    </location>
</feature>
<evidence type="ECO:0000259" key="7">
    <source>
        <dbReference type="Pfam" id="PF00892"/>
    </source>
</evidence>
<keyword evidence="5 6" id="KW-0472">Membrane</keyword>
<feature type="transmembrane region" description="Helical" evidence="6">
    <location>
        <begin position="217"/>
        <end position="238"/>
    </location>
</feature>
<feature type="transmembrane region" description="Helical" evidence="6">
    <location>
        <begin position="73"/>
        <end position="93"/>
    </location>
</feature>
<protein>
    <submittedName>
        <fullName evidence="8">Drug/metabolite transporter (DMT)-like permease</fullName>
    </submittedName>
</protein>
<dbReference type="RefSeq" id="WP_141995373.1">
    <property type="nucleotide sequence ID" value="NZ_VFML01000001.1"/>
</dbReference>
<dbReference type="AlphaFoldDB" id="A0A542DBI9"/>
<evidence type="ECO:0000256" key="6">
    <source>
        <dbReference type="SAM" id="Phobius"/>
    </source>
</evidence>
<feature type="transmembrane region" description="Helical" evidence="6">
    <location>
        <begin position="12"/>
        <end position="31"/>
    </location>
</feature>
<dbReference type="InterPro" id="IPR000620">
    <property type="entry name" value="EamA_dom"/>
</dbReference>
<feature type="transmembrane region" description="Helical" evidence="6">
    <location>
        <begin position="105"/>
        <end position="122"/>
    </location>
</feature>
<keyword evidence="4 6" id="KW-1133">Transmembrane helix</keyword>
<evidence type="ECO:0000313" key="8">
    <source>
        <dbReference type="EMBL" id="TQJ00441.1"/>
    </source>
</evidence>
<reference evidence="8 9" key="1">
    <citation type="submission" date="2019-06" db="EMBL/GenBank/DDBJ databases">
        <title>Sequencing the genomes of 1000 actinobacteria strains.</title>
        <authorList>
            <person name="Klenk H.-P."/>
        </authorList>
    </citation>
    <scope>NUCLEOTIDE SEQUENCE [LARGE SCALE GENOMIC DNA]</scope>
    <source>
        <strain evidence="8 9">DSM 45679</strain>
    </source>
</reference>
<evidence type="ECO:0000256" key="1">
    <source>
        <dbReference type="ARBA" id="ARBA00004141"/>
    </source>
</evidence>
<accession>A0A542DBI9</accession>
<evidence type="ECO:0000313" key="9">
    <source>
        <dbReference type="Proteomes" id="UP000320876"/>
    </source>
</evidence>
<feature type="transmembrane region" description="Helical" evidence="6">
    <location>
        <begin position="134"/>
        <end position="151"/>
    </location>
</feature>
<feature type="domain" description="EamA" evidence="7">
    <location>
        <begin position="15"/>
        <end position="146"/>
    </location>
</feature>
<dbReference type="Proteomes" id="UP000320876">
    <property type="component" value="Unassembled WGS sequence"/>
</dbReference>
<evidence type="ECO:0000256" key="5">
    <source>
        <dbReference type="ARBA" id="ARBA00023136"/>
    </source>
</evidence>
<feature type="domain" description="EamA" evidence="7">
    <location>
        <begin position="159"/>
        <end position="291"/>
    </location>
</feature>
<sequence>MESGGSRAGQSGIAIQFCLLALAWGASFLFIKIGLDGLSPAQVVWARMVFGALALGAIMLIARRPVPRDAALWGHLTVVTILLCVVPFLLFSWAEQHISSSLASIYNATTPLTTMAFAAVVLSTERITRDRGTGLVLGFAGVLLIIGPWSIAGEHNLLAQLACLGATTCYGLAFTYLRKFVSPRGVPAVTVAFIQVSAGAAIMVLATPLLAGSPMTLTWPVVSSMIALGAVSTGLAYIMNTNIVAAWGAANAAAVTYVTPIVGVVLGIIVLDEPLSWNQPVGAVLVIAGILTAHGRLTQLSARMKQPESTRTGR</sequence>
<evidence type="ECO:0000256" key="2">
    <source>
        <dbReference type="ARBA" id="ARBA00007362"/>
    </source>
</evidence>
<evidence type="ECO:0000256" key="3">
    <source>
        <dbReference type="ARBA" id="ARBA00022692"/>
    </source>
</evidence>
<gene>
    <name evidence="8" type="ORF">FB471_0063</name>
</gene>
<keyword evidence="9" id="KW-1185">Reference proteome</keyword>
<comment type="similarity">
    <text evidence="2">Belongs to the EamA transporter family.</text>
</comment>
<keyword evidence="3 6" id="KW-0812">Transmembrane</keyword>
<feature type="transmembrane region" description="Helical" evidence="6">
    <location>
        <begin position="157"/>
        <end position="177"/>
    </location>
</feature>
<dbReference type="PANTHER" id="PTHR32322:SF9">
    <property type="entry name" value="AMINO-ACID METABOLITE EFFLUX PUMP-RELATED"/>
    <property type="match status" value="1"/>
</dbReference>
<dbReference type="OrthoDB" id="5242975at2"/>
<dbReference type="PANTHER" id="PTHR32322">
    <property type="entry name" value="INNER MEMBRANE TRANSPORTER"/>
    <property type="match status" value="1"/>
</dbReference>
<feature type="transmembrane region" description="Helical" evidence="6">
    <location>
        <begin position="250"/>
        <end position="271"/>
    </location>
</feature>
<proteinExistence type="inferred from homology"/>
<dbReference type="SUPFAM" id="SSF103481">
    <property type="entry name" value="Multidrug resistance efflux transporter EmrE"/>
    <property type="match status" value="2"/>
</dbReference>
<comment type="caution">
    <text evidence="8">The sequence shown here is derived from an EMBL/GenBank/DDBJ whole genome shotgun (WGS) entry which is preliminary data.</text>
</comment>
<dbReference type="EMBL" id="VFML01000001">
    <property type="protein sequence ID" value="TQJ00441.1"/>
    <property type="molecule type" value="Genomic_DNA"/>
</dbReference>
<feature type="transmembrane region" description="Helical" evidence="6">
    <location>
        <begin position="189"/>
        <end position="211"/>
    </location>
</feature>